<reference evidence="2" key="1">
    <citation type="submission" date="2022-11" db="UniProtKB">
        <authorList>
            <consortium name="WormBaseParasite"/>
        </authorList>
    </citation>
    <scope>IDENTIFICATION</scope>
</reference>
<evidence type="ECO:0000313" key="1">
    <source>
        <dbReference type="Proteomes" id="UP000887580"/>
    </source>
</evidence>
<name>A0AC35FU51_9BILA</name>
<evidence type="ECO:0000313" key="2">
    <source>
        <dbReference type="WBParaSite" id="PS1159_v2.g20774.t1"/>
    </source>
</evidence>
<organism evidence="1 2">
    <name type="scientific">Panagrolaimus sp. PS1159</name>
    <dbReference type="NCBI Taxonomy" id="55785"/>
    <lineage>
        <taxon>Eukaryota</taxon>
        <taxon>Metazoa</taxon>
        <taxon>Ecdysozoa</taxon>
        <taxon>Nematoda</taxon>
        <taxon>Chromadorea</taxon>
        <taxon>Rhabditida</taxon>
        <taxon>Tylenchina</taxon>
        <taxon>Panagrolaimomorpha</taxon>
        <taxon>Panagrolaimoidea</taxon>
        <taxon>Panagrolaimidae</taxon>
        <taxon>Panagrolaimus</taxon>
    </lineage>
</organism>
<protein>
    <submittedName>
        <fullName evidence="2">Major facilitator superfamily (MFS) profile domain-containing protein</fullName>
    </submittedName>
</protein>
<dbReference type="WBParaSite" id="PS1159_v2.g20774.t1">
    <property type="protein sequence ID" value="PS1159_v2.g20774.t1"/>
    <property type="gene ID" value="PS1159_v2.g20774"/>
</dbReference>
<accession>A0AC35FU51</accession>
<proteinExistence type="predicted"/>
<sequence length="500" mass="55859">MIEDEEYVICPSSMPNDIKYKQYPWRWYVLAVTCLLALTNAAIWISFSAVGAHVNVFYCDDSYFVNKENVTKFPTNEFLFNSKNVPCDIAYWNNQIFQIVGCIGGIFGIFVTDKYGIRVSTYCASILNFIGIILRTMSAIPALNHSWRLSLLYMGQTLAASAQPFFIVLSPKVAENWFSDNQRAFANALSFAANPAGVVLGSVVPELIFHENFSIRNDYGLLWLNTLLLGFGATVMILTFGMQTSLPPTPPSASSATDHYPPFFQGLFALFKIPTFYIQIIVFALAFGLQWSLFISIEPMLTQLGYEYIGFSSALSAIAGCASSLIAGCYVDKTKNFSQVIKGSSIGVAIVACCINGFIRHHQGSVWDYLIMGFLLMLLGFFSIPAFPIGLELGIETTFPIAEASSSGVLIIFSQLMLFLLSAIINYSPQLDFFYFTQISSGGKDNKFLLTENFQLSMDIWTGIAVIFMLFTCFALWPKYKRLEFERRTTLHSKESTEEV</sequence>
<dbReference type="Proteomes" id="UP000887580">
    <property type="component" value="Unplaced"/>
</dbReference>